<sequence>MRPLSALAVYSLFGLSAASSTGPVVKNANHIFNVIHDSMRQWGSSLHHNGVSFFLVTVPAGTQLYHGTSNESPVNGTEWLAFEPEHAMVFARPRRRAPGGGPDGPPPPGEVDDEDKRREGHEELRRRHPHGQDETHPGPPPPPFEQFDENKAGYLHTYAAMKDLRLLYIDGMSAAKTQKGTLDSQDVLLFNGTVDNSRGSEPRGKGPRGEGDRARKACEMAEDDWAGRVDGVLRMEAGFEIILCMFERDLIPVRITQVKSRTMDEHARGNNGWEEKDHGPPDGGRRKGPGPGGPDSLRWMRAVTARYQDIGANRVSVNYENFVTAFSHDVDLFPNDSALPRLEHLSHSELKPIQKEVTALVLTHDARESSWNWRATADAIVTRYSDELTYLASNKLATIEALHDHIEVLFSPFVDYSERDALLEADRCATQFMPVSLQGPKSLAARSVYSVAHTVCSTLLEVWVEQELESARDTLTGLIRYLDWTTWKECRGCEVNEICVIPIWPMGTVDDYDNPQCKLVSNPYDGDGESYWGGMHR</sequence>
<feature type="compositionally biased region" description="Basic and acidic residues" evidence="1">
    <location>
        <begin position="198"/>
        <end position="215"/>
    </location>
</feature>
<feature type="signal peptide" evidence="2">
    <location>
        <begin position="1"/>
        <end position="18"/>
    </location>
</feature>
<evidence type="ECO:0000313" key="3">
    <source>
        <dbReference type="EMBL" id="KAJ5198063.1"/>
    </source>
</evidence>
<reference evidence="3" key="2">
    <citation type="journal article" date="2023" name="IMA Fungus">
        <title>Comparative genomic study of the Penicillium genus elucidates a diverse pangenome and 15 lateral gene transfer events.</title>
        <authorList>
            <person name="Petersen C."/>
            <person name="Sorensen T."/>
            <person name="Nielsen M.R."/>
            <person name="Sondergaard T.E."/>
            <person name="Sorensen J.L."/>
            <person name="Fitzpatrick D.A."/>
            <person name="Frisvad J.C."/>
            <person name="Nielsen K.L."/>
        </authorList>
    </citation>
    <scope>NUCLEOTIDE SEQUENCE</scope>
    <source>
        <strain evidence="3">IBT 15544</strain>
    </source>
</reference>
<dbReference type="EMBL" id="JAPQKR010000014">
    <property type="protein sequence ID" value="KAJ5198063.1"/>
    <property type="molecule type" value="Genomic_DNA"/>
</dbReference>
<evidence type="ECO:0000256" key="2">
    <source>
        <dbReference type="SAM" id="SignalP"/>
    </source>
</evidence>
<keyword evidence="2" id="KW-0732">Signal</keyword>
<comment type="caution">
    <text evidence="3">The sequence shown here is derived from an EMBL/GenBank/DDBJ whole genome shotgun (WGS) entry which is preliminary data.</text>
</comment>
<feature type="chain" id="PRO_5040746383" evidence="2">
    <location>
        <begin position="19"/>
        <end position="537"/>
    </location>
</feature>
<dbReference type="RefSeq" id="XP_058306491.1">
    <property type="nucleotide sequence ID" value="XM_058454242.1"/>
</dbReference>
<feature type="region of interest" description="Disordered" evidence="1">
    <location>
        <begin position="93"/>
        <end position="148"/>
    </location>
</feature>
<accession>A0A9W9JJL5</accession>
<proteinExistence type="predicted"/>
<reference evidence="3" key="1">
    <citation type="submission" date="2022-12" db="EMBL/GenBank/DDBJ databases">
        <authorList>
            <person name="Petersen C."/>
        </authorList>
    </citation>
    <scope>NUCLEOTIDE SEQUENCE</scope>
    <source>
        <strain evidence="3">IBT 15544</strain>
    </source>
</reference>
<evidence type="ECO:0000313" key="4">
    <source>
        <dbReference type="Proteomes" id="UP001150904"/>
    </source>
</evidence>
<feature type="compositionally biased region" description="Basic and acidic residues" evidence="1">
    <location>
        <begin position="114"/>
        <end position="136"/>
    </location>
</feature>
<dbReference type="Proteomes" id="UP001150904">
    <property type="component" value="Unassembled WGS sequence"/>
</dbReference>
<dbReference type="GeneID" id="83181543"/>
<evidence type="ECO:0000256" key="1">
    <source>
        <dbReference type="SAM" id="MobiDB-lite"/>
    </source>
</evidence>
<protein>
    <submittedName>
        <fullName evidence="3">Uncharacterized protein</fullName>
    </submittedName>
</protein>
<dbReference type="OrthoDB" id="10261782at2759"/>
<feature type="compositionally biased region" description="Basic and acidic residues" evidence="1">
    <location>
        <begin position="261"/>
        <end position="285"/>
    </location>
</feature>
<keyword evidence="4" id="KW-1185">Reference proteome</keyword>
<name>A0A9W9JJL5_9EURO</name>
<dbReference type="PANTHER" id="PTHR35204">
    <property type="entry name" value="YALI0A21131P"/>
    <property type="match status" value="1"/>
</dbReference>
<dbReference type="PANTHER" id="PTHR35204:SF1">
    <property type="entry name" value="ENTEROTOXIN"/>
    <property type="match status" value="1"/>
</dbReference>
<dbReference type="AlphaFoldDB" id="A0A9W9JJL5"/>
<feature type="region of interest" description="Disordered" evidence="1">
    <location>
        <begin position="193"/>
        <end position="215"/>
    </location>
</feature>
<gene>
    <name evidence="3" type="ORF">N7498_007180</name>
</gene>
<feature type="region of interest" description="Disordered" evidence="1">
    <location>
        <begin position="260"/>
        <end position="296"/>
    </location>
</feature>
<dbReference type="InterPro" id="IPR038921">
    <property type="entry name" value="YOR389W-like"/>
</dbReference>
<organism evidence="3 4">
    <name type="scientific">Penicillium cinerascens</name>
    <dbReference type="NCBI Taxonomy" id="70096"/>
    <lineage>
        <taxon>Eukaryota</taxon>
        <taxon>Fungi</taxon>
        <taxon>Dikarya</taxon>
        <taxon>Ascomycota</taxon>
        <taxon>Pezizomycotina</taxon>
        <taxon>Eurotiomycetes</taxon>
        <taxon>Eurotiomycetidae</taxon>
        <taxon>Eurotiales</taxon>
        <taxon>Aspergillaceae</taxon>
        <taxon>Penicillium</taxon>
    </lineage>
</organism>